<feature type="chain" id="PRO_5002112174" evidence="1">
    <location>
        <begin position="18"/>
        <end position="54"/>
    </location>
</feature>
<protein>
    <submittedName>
        <fullName evidence="2">Uncharacterized protein</fullName>
    </submittedName>
</protein>
<gene>
    <name evidence="2" type="primary">ORF53277</name>
</gene>
<feature type="signal peptide" evidence="1">
    <location>
        <begin position="1"/>
        <end position="17"/>
    </location>
</feature>
<reference evidence="2" key="1">
    <citation type="submission" date="2014-12" db="EMBL/GenBank/DDBJ databases">
        <title>Insight into the proteome of Arion vulgaris.</title>
        <authorList>
            <person name="Aradska J."/>
            <person name="Bulat T."/>
            <person name="Smidak R."/>
            <person name="Sarate P."/>
            <person name="Gangsoo J."/>
            <person name="Sialana F."/>
            <person name="Bilban M."/>
            <person name="Lubec G."/>
        </authorList>
    </citation>
    <scope>NUCLEOTIDE SEQUENCE</scope>
    <source>
        <tissue evidence="2">Skin</tissue>
    </source>
</reference>
<evidence type="ECO:0000313" key="2">
    <source>
        <dbReference type="EMBL" id="CEK64900.1"/>
    </source>
</evidence>
<dbReference type="EMBL" id="HACG01018035">
    <property type="protein sequence ID" value="CEK64900.1"/>
    <property type="molecule type" value="Transcribed_RNA"/>
</dbReference>
<feature type="non-terminal residue" evidence="2">
    <location>
        <position position="54"/>
    </location>
</feature>
<organism evidence="2">
    <name type="scientific">Arion vulgaris</name>
    <dbReference type="NCBI Taxonomy" id="1028688"/>
    <lineage>
        <taxon>Eukaryota</taxon>
        <taxon>Metazoa</taxon>
        <taxon>Spiralia</taxon>
        <taxon>Lophotrochozoa</taxon>
        <taxon>Mollusca</taxon>
        <taxon>Gastropoda</taxon>
        <taxon>Heterobranchia</taxon>
        <taxon>Euthyneura</taxon>
        <taxon>Panpulmonata</taxon>
        <taxon>Eupulmonata</taxon>
        <taxon>Stylommatophora</taxon>
        <taxon>Helicina</taxon>
        <taxon>Arionoidea</taxon>
        <taxon>Arionidae</taxon>
        <taxon>Arion</taxon>
    </lineage>
</organism>
<dbReference type="AlphaFoldDB" id="A0A0B6ZB15"/>
<name>A0A0B6ZB15_9EUPU</name>
<proteinExistence type="predicted"/>
<keyword evidence="1" id="KW-0732">Signal</keyword>
<sequence>MFVCLRSFLSTWLTTLCDLYCLHREHEYIAATLDPYGMQEDTSKFWTKCMHIIQ</sequence>
<accession>A0A0B6ZB15</accession>
<evidence type="ECO:0000256" key="1">
    <source>
        <dbReference type="SAM" id="SignalP"/>
    </source>
</evidence>